<dbReference type="RefSeq" id="WP_114671420.1">
    <property type="nucleotide sequence ID" value="NZ_CP031158.1"/>
</dbReference>
<dbReference type="NCBIfam" id="TIGR02823">
    <property type="entry name" value="oxido_YhdH"/>
    <property type="match status" value="1"/>
</dbReference>
<evidence type="ECO:0000313" key="2">
    <source>
        <dbReference type="EMBL" id="AXG98400.1"/>
    </source>
</evidence>
<dbReference type="CDD" id="cd08288">
    <property type="entry name" value="MDR_yhdh"/>
    <property type="match status" value="1"/>
</dbReference>
<name>A0A345IFC8_9DEIO</name>
<evidence type="ECO:0000259" key="1">
    <source>
        <dbReference type="SMART" id="SM00829"/>
    </source>
</evidence>
<dbReference type="PANTHER" id="PTHR43677:SF1">
    <property type="entry name" value="ACRYLYL-COA REDUCTASE ACUI-RELATED"/>
    <property type="match status" value="1"/>
</dbReference>
<dbReference type="InterPro" id="IPR013154">
    <property type="entry name" value="ADH-like_N"/>
</dbReference>
<dbReference type="InterPro" id="IPR051397">
    <property type="entry name" value="Zn-ADH-like_protein"/>
</dbReference>
<reference evidence="2 3" key="1">
    <citation type="submission" date="2018-07" db="EMBL/GenBank/DDBJ databases">
        <title>Complete Genome and Methylome Analysis of Deinococcus wulumuqiensis NEB 479.</title>
        <authorList>
            <person name="Fomenkov A."/>
            <person name="Luyten Y."/>
            <person name="Vincze T."/>
            <person name="Anton B.P."/>
            <person name="Clark T."/>
            <person name="Roberts R.J."/>
            <person name="Morgan R.D."/>
        </authorList>
    </citation>
    <scope>NUCLEOTIDE SEQUENCE [LARGE SCALE GENOMIC DNA]</scope>
    <source>
        <strain evidence="2 3">NEB 479</strain>
    </source>
</reference>
<dbReference type="SUPFAM" id="SSF51735">
    <property type="entry name" value="NAD(P)-binding Rossmann-fold domains"/>
    <property type="match status" value="1"/>
</dbReference>
<dbReference type="Gene3D" id="3.90.180.10">
    <property type="entry name" value="Medium-chain alcohol dehydrogenases, catalytic domain"/>
    <property type="match status" value="1"/>
</dbReference>
<dbReference type="SMART" id="SM00829">
    <property type="entry name" value="PKS_ER"/>
    <property type="match status" value="1"/>
</dbReference>
<accession>A0A345IFC8</accession>
<dbReference type="Proteomes" id="UP000253744">
    <property type="component" value="Chromosome"/>
</dbReference>
<dbReference type="InterPro" id="IPR013149">
    <property type="entry name" value="ADH-like_C"/>
</dbReference>
<dbReference type="Pfam" id="PF08240">
    <property type="entry name" value="ADH_N"/>
    <property type="match status" value="1"/>
</dbReference>
<dbReference type="Pfam" id="PF00107">
    <property type="entry name" value="ADH_zinc_N"/>
    <property type="match status" value="1"/>
</dbReference>
<dbReference type="STRING" id="1288484.GCA_000348665_00352"/>
<dbReference type="InterPro" id="IPR020843">
    <property type="entry name" value="ER"/>
</dbReference>
<organism evidence="2 3">
    <name type="scientific">Deinococcus wulumuqiensis</name>
    <dbReference type="NCBI Taxonomy" id="980427"/>
    <lineage>
        <taxon>Bacteria</taxon>
        <taxon>Thermotogati</taxon>
        <taxon>Deinococcota</taxon>
        <taxon>Deinococci</taxon>
        <taxon>Deinococcales</taxon>
        <taxon>Deinococcaceae</taxon>
        <taxon>Deinococcus</taxon>
    </lineage>
</organism>
<gene>
    <name evidence="2" type="ORF">DVJ83_03595</name>
</gene>
<dbReference type="AlphaFoldDB" id="A0A345IFC8"/>
<dbReference type="InterPro" id="IPR011032">
    <property type="entry name" value="GroES-like_sf"/>
</dbReference>
<sequence>MSTPTLPPTFRALRMVKDDAGIRPEFQQLTLSDLGEGDTLVRVQCSSLNYKDGLAVMGRPGVLRRYPIIPGIDLAGEVVSSDSAEYRPGDGVILTGWGSGEKVDGGYSELARVPAASLVPLPPGTDAVWAMSVGTAGFTAMLAVMALEEGGVSPTGGEVLVTGAAGGVGSTAVRLLAKAGFSVTASTGRPEESDYLRGLGASEVIGRGDLTPNRPLEKERWAGVVDTVGGQTLAAAVAATRTHGVVAACGNAGGAELHTTVFPFILRGVTLAGIDSNTCPVPRRRAAWDRLARDLPASALAGVTQRRPLSDVPALAAQILAGQVRGRTVIDVAPEPASPS</sequence>
<dbReference type="EMBL" id="CP031158">
    <property type="protein sequence ID" value="AXG98400.1"/>
    <property type="molecule type" value="Genomic_DNA"/>
</dbReference>
<dbReference type="Gene3D" id="3.40.50.720">
    <property type="entry name" value="NAD(P)-binding Rossmann-like Domain"/>
    <property type="match status" value="1"/>
</dbReference>
<dbReference type="InterPro" id="IPR014188">
    <property type="entry name" value="Acrylyl-CoA_reductase_AcuI"/>
</dbReference>
<dbReference type="SUPFAM" id="SSF50129">
    <property type="entry name" value="GroES-like"/>
    <property type="match status" value="1"/>
</dbReference>
<dbReference type="KEGG" id="dwu:DVJ83_03595"/>
<protein>
    <submittedName>
        <fullName evidence="2">Oxidoreductase</fullName>
    </submittedName>
</protein>
<dbReference type="InterPro" id="IPR036291">
    <property type="entry name" value="NAD(P)-bd_dom_sf"/>
</dbReference>
<proteinExistence type="predicted"/>
<dbReference type="GO" id="GO:0043957">
    <property type="term" value="F:acryloyl-CoA reductase (NADPH) activity"/>
    <property type="evidence" value="ECO:0007669"/>
    <property type="project" value="TreeGrafter"/>
</dbReference>
<feature type="domain" description="Enoyl reductase (ER)" evidence="1">
    <location>
        <begin position="21"/>
        <end position="330"/>
    </location>
</feature>
<dbReference type="PANTHER" id="PTHR43677">
    <property type="entry name" value="SHORT-CHAIN DEHYDROGENASE/REDUCTASE"/>
    <property type="match status" value="1"/>
</dbReference>
<evidence type="ECO:0000313" key="3">
    <source>
        <dbReference type="Proteomes" id="UP000253744"/>
    </source>
</evidence>